<feature type="compositionally biased region" description="Polar residues" evidence="1">
    <location>
        <begin position="21"/>
        <end position="32"/>
    </location>
</feature>
<reference evidence="2 3" key="1">
    <citation type="submission" date="2021-06" db="EMBL/GenBank/DDBJ databases">
        <title>Caerostris darwini draft genome.</title>
        <authorList>
            <person name="Kono N."/>
            <person name="Arakawa K."/>
        </authorList>
    </citation>
    <scope>NUCLEOTIDE SEQUENCE [LARGE SCALE GENOMIC DNA]</scope>
</reference>
<proteinExistence type="predicted"/>
<organism evidence="2 3">
    <name type="scientific">Caerostris darwini</name>
    <dbReference type="NCBI Taxonomy" id="1538125"/>
    <lineage>
        <taxon>Eukaryota</taxon>
        <taxon>Metazoa</taxon>
        <taxon>Ecdysozoa</taxon>
        <taxon>Arthropoda</taxon>
        <taxon>Chelicerata</taxon>
        <taxon>Arachnida</taxon>
        <taxon>Araneae</taxon>
        <taxon>Araneomorphae</taxon>
        <taxon>Entelegynae</taxon>
        <taxon>Araneoidea</taxon>
        <taxon>Araneidae</taxon>
        <taxon>Caerostris</taxon>
    </lineage>
</organism>
<dbReference type="AlphaFoldDB" id="A0AAV4PPB5"/>
<gene>
    <name evidence="2" type="ORF">CDAR_396661</name>
</gene>
<evidence type="ECO:0000313" key="2">
    <source>
        <dbReference type="EMBL" id="GIX98168.1"/>
    </source>
</evidence>
<dbReference type="Proteomes" id="UP001054837">
    <property type="component" value="Unassembled WGS sequence"/>
</dbReference>
<accession>A0AAV4PPB5</accession>
<protein>
    <submittedName>
        <fullName evidence="2">Uncharacterized protein</fullName>
    </submittedName>
</protein>
<evidence type="ECO:0000256" key="1">
    <source>
        <dbReference type="SAM" id="MobiDB-lite"/>
    </source>
</evidence>
<evidence type="ECO:0000313" key="3">
    <source>
        <dbReference type="Proteomes" id="UP001054837"/>
    </source>
</evidence>
<feature type="region of interest" description="Disordered" evidence="1">
    <location>
        <begin position="1"/>
        <end position="34"/>
    </location>
</feature>
<sequence length="97" mass="10613">MDSHHVPPGRKRVNSKEGHASFSQIGNPVSTPEKNEWAYVSGRRGTFSKSASHNSPCAFALKTKNLSTSSTNSQVLLAYLTVENKVRLRSISSDPKI</sequence>
<keyword evidence="3" id="KW-1185">Reference proteome</keyword>
<dbReference type="EMBL" id="BPLQ01003121">
    <property type="protein sequence ID" value="GIX98168.1"/>
    <property type="molecule type" value="Genomic_DNA"/>
</dbReference>
<comment type="caution">
    <text evidence="2">The sequence shown here is derived from an EMBL/GenBank/DDBJ whole genome shotgun (WGS) entry which is preliminary data.</text>
</comment>
<name>A0AAV4PPB5_9ARAC</name>